<organism evidence="1 2">
    <name type="scientific">Blastopirellula marina</name>
    <dbReference type="NCBI Taxonomy" id="124"/>
    <lineage>
        <taxon>Bacteria</taxon>
        <taxon>Pseudomonadati</taxon>
        <taxon>Planctomycetota</taxon>
        <taxon>Planctomycetia</taxon>
        <taxon>Pirellulales</taxon>
        <taxon>Pirellulaceae</taxon>
        <taxon>Blastopirellula</taxon>
    </lineage>
</organism>
<comment type="caution">
    <text evidence="1">The sequence shown here is derived from an EMBL/GenBank/DDBJ whole genome shotgun (WGS) entry which is preliminary data.</text>
</comment>
<name>A0A2S8FVK6_9BACT</name>
<protein>
    <submittedName>
        <fullName evidence="1">Uncharacterized protein</fullName>
    </submittedName>
</protein>
<evidence type="ECO:0000313" key="2">
    <source>
        <dbReference type="Proteomes" id="UP000238322"/>
    </source>
</evidence>
<dbReference type="EMBL" id="PUHY01000006">
    <property type="protein sequence ID" value="PQO35864.1"/>
    <property type="molecule type" value="Genomic_DNA"/>
</dbReference>
<proteinExistence type="predicted"/>
<dbReference type="AlphaFoldDB" id="A0A2S8FVK6"/>
<sequence length="75" mass="8481">MSNQRGKHEWQQTALLASILINANRDPKKRPISPDEINPYVKSKQSSGGLRICKQNQAVLKKLFTERAKHAIGIE</sequence>
<reference evidence="1 2" key="1">
    <citation type="submission" date="2018-02" db="EMBL/GenBank/DDBJ databases">
        <title>Comparative genomes isolates from brazilian mangrove.</title>
        <authorList>
            <person name="Araujo J.E."/>
            <person name="Taketani R.G."/>
            <person name="Silva M.C.P."/>
            <person name="Loureco M.V."/>
            <person name="Andreote F.D."/>
        </authorList>
    </citation>
    <scope>NUCLEOTIDE SEQUENCE [LARGE SCALE GENOMIC DNA]</scope>
    <source>
        <strain evidence="1 2">Hex-1 MGV</strain>
    </source>
</reference>
<gene>
    <name evidence="1" type="ORF">C5Y83_07970</name>
</gene>
<evidence type="ECO:0000313" key="1">
    <source>
        <dbReference type="EMBL" id="PQO35864.1"/>
    </source>
</evidence>
<accession>A0A2S8FVK6</accession>
<dbReference type="Proteomes" id="UP000238322">
    <property type="component" value="Unassembled WGS sequence"/>
</dbReference>